<evidence type="ECO:0000256" key="4">
    <source>
        <dbReference type="ARBA" id="ARBA00023136"/>
    </source>
</evidence>
<evidence type="ECO:0000256" key="1">
    <source>
        <dbReference type="ARBA" id="ARBA00004141"/>
    </source>
</evidence>
<evidence type="ECO:0000256" key="3">
    <source>
        <dbReference type="ARBA" id="ARBA00022989"/>
    </source>
</evidence>
<feature type="transmembrane region" description="Helical" evidence="5">
    <location>
        <begin position="263"/>
        <end position="280"/>
    </location>
</feature>
<keyword evidence="2 5" id="KW-0812">Transmembrane</keyword>
<keyword evidence="3 5" id="KW-1133">Transmembrane helix</keyword>
<comment type="similarity">
    <text evidence="5">Belongs to the 4-toluene sulfonate uptake permease (TSUP) (TC 2.A.102) family.</text>
</comment>
<evidence type="ECO:0000313" key="7">
    <source>
        <dbReference type="Proteomes" id="UP001281656"/>
    </source>
</evidence>
<keyword evidence="7" id="KW-1185">Reference proteome</keyword>
<feature type="transmembrane region" description="Helical" evidence="5">
    <location>
        <begin position="207"/>
        <end position="225"/>
    </location>
</feature>
<feature type="transmembrane region" description="Helical" evidence="5">
    <location>
        <begin position="81"/>
        <end position="100"/>
    </location>
</feature>
<dbReference type="EMBL" id="JARUJP010000001">
    <property type="protein sequence ID" value="MDW8799794.1"/>
    <property type="molecule type" value="Genomic_DNA"/>
</dbReference>
<keyword evidence="4 5" id="KW-0472">Membrane</keyword>
<evidence type="ECO:0000313" key="6">
    <source>
        <dbReference type="EMBL" id="MDW8799794.1"/>
    </source>
</evidence>
<proteinExistence type="inferred from homology"/>
<feature type="transmembrane region" description="Helical" evidence="5">
    <location>
        <begin position="132"/>
        <end position="153"/>
    </location>
</feature>
<dbReference type="PANTHER" id="PTHR43483:SF3">
    <property type="entry name" value="MEMBRANE TRANSPORTER PROTEIN HI_0806-RELATED"/>
    <property type="match status" value="1"/>
</dbReference>
<feature type="transmembrane region" description="Helical" evidence="5">
    <location>
        <begin position="107"/>
        <end position="126"/>
    </location>
</feature>
<dbReference type="RefSeq" id="WP_318796478.1">
    <property type="nucleotide sequence ID" value="NZ_JARUJP010000001.1"/>
</dbReference>
<accession>A0ABU4JNS4</accession>
<evidence type="ECO:0000256" key="5">
    <source>
        <dbReference type="RuleBase" id="RU363041"/>
    </source>
</evidence>
<evidence type="ECO:0000256" key="2">
    <source>
        <dbReference type="ARBA" id="ARBA00022692"/>
    </source>
</evidence>
<reference evidence="6 7" key="1">
    <citation type="submission" date="2023-04" db="EMBL/GenBank/DDBJ databases">
        <title>Clostridium tannerae sp. nov., isolated from the fecal material of an alpaca.</title>
        <authorList>
            <person name="Miller S."/>
            <person name="Hendry M."/>
            <person name="King J."/>
            <person name="Sankaranarayanan K."/>
            <person name="Lawson P.A."/>
        </authorList>
    </citation>
    <scope>NUCLEOTIDE SEQUENCE [LARGE SCALE GENOMIC DNA]</scope>
    <source>
        <strain evidence="6 7">A1-XYC3</strain>
    </source>
</reference>
<dbReference type="InterPro" id="IPR002781">
    <property type="entry name" value="TM_pro_TauE-like"/>
</dbReference>
<sequence length="297" mass="31542">MLKVLLAFMIFSGVWFSFLLIKDYMNKKKARTLEKDSFTKLGIIGMIANFFDTLGIGSFAIETSLFKSLKVVEDKKIPGTLNVGCTIPTILEALIFMTVIEVDPVTLFSMLASAVLGALVGAEIVSKFNEKTIQLVMGTALLIVAAIMIAGQLKLFPVGGDAIGLTGIKLVAGIVGNFVFAALMTVGIGLYAPCMALIFALGMGPKAAFPIMMGSCAVLLPFSSYKFIKNGAYSSKAAVAITILGSAGVLIAAYLVKSLPLDTLKWVVVLVILYTSVLMFKSVKKIASRGEILENAA</sequence>
<feature type="transmembrane region" description="Helical" evidence="5">
    <location>
        <begin position="237"/>
        <end position="257"/>
    </location>
</feature>
<protein>
    <recommendedName>
        <fullName evidence="5">Probable membrane transporter protein</fullName>
    </recommendedName>
</protein>
<feature type="transmembrane region" description="Helical" evidence="5">
    <location>
        <begin position="174"/>
        <end position="201"/>
    </location>
</feature>
<keyword evidence="5" id="KW-1003">Cell membrane</keyword>
<comment type="subcellular location">
    <subcellularLocation>
        <location evidence="5">Cell membrane</location>
        <topology evidence="5">Multi-pass membrane protein</topology>
    </subcellularLocation>
    <subcellularLocation>
        <location evidence="1">Membrane</location>
        <topology evidence="1">Multi-pass membrane protein</topology>
    </subcellularLocation>
</comment>
<comment type="caution">
    <text evidence="6">The sequence shown here is derived from an EMBL/GenBank/DDBJ whole genome shotgun (WGS) entry which is preliminary data.</text>
</comment>
<dbReference type="Proteomes" id="UP001281656">
    <property type="component" value="Unassembled WGS sequence"/>
</dbReference>
<name>A0ABU4JNS4_9CLOT</name>
<feature type="transmembrane region" description="Helical" evidence="5">
    <location>
        <begin position="41"/>
        <end position="61"/>
    </location>
</feature>
<dbReference type="Pfam" id="PF01925">
    <property type="entry name" value="TauE"/>
    <property type="match status" value="1"/>
</dbReference>
<gene>
    <name evidence="6" type="ORF">P8V03_01325</name>
</gene>
<dbReference type="PANTHER" id="PTHR43483">
    <property type="entry name" value="MEMBRANE TRANSPORTER PROTEIN HI_0806-RELATED"/>
    <property type="match status" value="1"/>
</dbReference>
<feature type="transmembrane region" description="Helical" evidence="5">
    <location>
        <begin position="6"/>
        <end position="21"/>
    </location>
</feature>
<organism evidence="6 7">
    <name type="scientific">Clostridium tanneri</name>
    <dbReference type="NCBI Taxonomy" id="3037988"/>
    <lineage>
        <taxon>Bacteria</taxon>
        <taxon>Bacillati</taxon>
        <taxon>Bacillota</taxon>
        <taxon>Clostridia</taxon>
        <taxon>Eubacteriales</taxon>
        <taxon>Clostridiaceae</taxon>
        <taxon>Clostridium</taxon>
    </lineage>
</organism>